<comment type="caution">
    <text evidence="1">The sequence shown here is derived from an EMBL/GenBank/DDBJ whole genome shotgun (WGS) entry which is preliminary data.</text>
</comment>
<proteinExistence type="predicted"/>
<evidence type="ECO:0000313" key="1">
    <source>
        <dbReference type="EMBL" id="OMJ76468.1"/>
    </source>
</evidence>
<gene>
    <name evidence="1" type="ORF">SteCoe_24176</name>
</gene>
<organism evidence="1 2">
    <name type="scientific">Stentor coeruleus</name>
    <dbReference type="NCBI Taxonomy" id="5963"/>
    <lineage>
        <taxon>Eukaryota</taxon>
        <taxon>Sar</taxon>
        <taxon>Alveolata</taxon>
        <taxon>Ciliophora</taxon>
        <taxon>Postciliodesmatophora</taxon>
        <taxon>Heterotrichea</taxon>
        <taxon>Heterotrichida</taxon>
        <taxon>Stentoridae</taxon>
        <taxon>Stentor</taxon>
    </lineage>
</organism>
<dbReference type="Proteomes" id="UP000187209">
    <property type="component" value="Unassembled WGS sequence"/>
</dbReference>
<reference evidence="1 2" key="1">
    <citation type="submission" date="2016-11" db="EMBL/GenBank/DDBJ databases">
        <title>The macronuclear genome of Stentor coeruleus: a giant cell with tiny introns.</title>
        <authorList>
            <person name="Slabodnick M."/>
            <person name="Ruby J.G."/>
            <person name="Reiff S.B."/>
            <person name="Swart E.C."/>
            <person name="Gosai S."/>
            <person name="Prabakaran S."/>
            <person name="Witkowska E."/>
            <person name="Larue G.E."/>
            <person name="Fisher S."/>
            <person name="Freeman R.M."/>
            <person name="Gunawardena J."/>
            <person name="Chu W."/>
            <person name="Stover N.A."/>
            <person name="Gregory B.D."/>
            <person name="Nowacki M."/>
            <person name="Derisi J."/>
            <person name="Roy S.W."/>
            <person name="Marshall W.F."/>
            <person name="Sood P."/>
        </authorList>
    </citation>
    <scope>NUCLEOTIDE SEQUENCE [LARGE SCALE GENOMIC DNA]</scope>
    <source>
        <strain evidence="1">WM001</strain>
    </source>
</reference>
<dbReference type="EMBL" id="MPUH01000630">
    <property type="protein sequence ID" value="OMJ76468.1"/>
    <property type="molecule type" value="Genomic_DNA"/>
</dbReference>
<protein>
    <submittedName>
        <fullName evidence="1">Uncharacterized protein</fullName>
    </submittedName>
</protein>
<name>A0A1R2BI87_9CILI</name>
<keyword evidence="2" id="KW-1185">Reference proteome</keyword>
<evidence type="ECO:0000313" key="2">
    <source>
        <dbReference type="Proteomes" id="UP000187209"/>
    </source>
</evidence>
<sequence>MNCIRRRKAKNQNSTKYFISLSPVKSTIMPPLVSFSPGGNSNLSPLNFHPRVKCTMPNSPRLIIECSSTKNRLALPESNQKKHNFFKEDMTIALKGLSGTRNHIIDIERNPQQCELF</sequence>
<accession>A0A1R2BI87</accession>
<dbReference type="AlphaFoldDB" id="A0A1R2BI87"/>